<dbReference type="PANTHER" id="PTHR35870:SF1">
    <property type="entry name" value="PROTEIN, PUTATIVE (AFU_ORTHOLOGUE AFUA_5G03330)-RELATED"/>
    <property type="match status" value="1"/>
</dbReference>
<dbReference type="OrthoDB" id="10004862at2759"/>
<comment type="caution">
    <text evidence="2">The sequence shown here is derived from an EMBL/GenBank/DDBJ whole genome shotgun (WGS) entry which is preliminary data.</text>
</comment>
<accession>A0A8H7Q040</accession>
<protein>
    <submittedName>
        <fullName evidence="2">Uncharacterized protein</fullName>
    </submittedName>
</protein>
<sequence length="418" mass="46776">MTRTKVFQQTFQDIPLSAPNKSDEQTWSLLIRAVNDHHKVHRIGRPDSFNTLAQVLLSLYNLGADSGKMNHIYCSMAAGLEPIRTGSIRLTTANWRVHLGKRESVFYADKKSSFLYRDYVDFFDGEIDANGLNSVFQTYFPSLLDGCLGSHVLAITHVAFGMENSLSNMVSEGLAQICTTFLDVGDLLITQPKMNLGCDEVLDMIRCDQRFQGRLSAVFVNSLRALLCNRRDLLKLYMECMHPAHHNNLDAKNEAKELVILASKLIQVPTLRRPSLDTPPASPPLNGVTKCAQSSNCQLGGALLSSALAIERILPHLKSPDDIAKLLNLQRLSTICTYIIQGKPLLQYTYQIPQRTWEDCRQAILASDDTRTAIIFNDLDAAQKLTTNNTTHYLCIANMLSDAANYSKSWRETVFTSK</sequence>
<dbReference type="EMBL" id="JAEPQZ010000004">
    <property type="protein sequence ID" value="KAG2182584.1"/>
    <property type="molecule type" value="Genomic_DNA"/>
</dbReference>
<reference evidence="2" key="1">
    <citation type="submission" date="2020-12" db="EMBL/GenBank/DDBJ databases">
        <title>Metabolic potential, ecology and presence of endohyphal bacteria is reflected in genomic diversity of Mucoromycotina.</title>
        <authorList>
            <person name="Muszewska A."/>
            <person name="Okrasinska A."/>
            <person name="Steczkiewicz K."/>
            <person name="Drgas O."/>
            <person name="Orlowska M."/>
            <person name="Perlinska-Lenart U."/>
            <person name="Aleksandrzak-Piekarczyk T."/>
            <person name="Szatraj K."/>
            <person name="Zielenkiewicz U."/>
            <person name="Pilsyk S."/>
            <person name="Malc E."/>
            <person name="Mieczkowski P."/>
            <person name="Kruszewska J.S."/>
            <person name="Biernat P."/>
            <person name="Pawlowska J."/>
        </authorList>
    </citation>
    <scope>NUCLEOTIDE SEQUENCE</scope>
    <source>
        <strain evidence="2">WA0000067209</strain>
    </source>
</reference>
<dbReference type="GO" id="GO:0016491">
    <property type="term" value="F:oxidoreductase activity"/>
    <property type="evidence" value="ECO:0007669"/>
    <property type="project" value="UniProtKB-KW"/>
</dbReference>
<dbReference type="InterPro" id="IPR025337">
    <property type="entry name" value="Questin_oxidase-like"/>
</dbReference>
<gene>
    <name evidence="2" type="ORF">INT43_007515</name>
</gene>
<organism evidence="2 3">
    <name type="scientific">Mortierella isabellina</name>
    <name type="common">Filamentous fungus</name>
    <name type="synonym">Umbelopsis isabellina</name>
    <dbReference type="NCBI Taxonomy" id="91625"/>
    <lineage>
        <taxon>Eukaryota</taxon>
        <taxon>Fungi</taxon>
        <taxon>Fungi incertae sedis</taxon>
        <taxon>Mucoromycota</taxon>
        <taxon>Mucoromycotina</taxon>
        <taxon>Umbelopsidomycetes</taxon>
        <taxon>Umbelopsidales</taxon>
        <taxon>Umbelopsidaceae</taxon>
        <taxon>Umbelopsis</taxon>
    </lineage>
</organism>
<proteinExistence type="predicted"/>
<name>A0A8H7Q040_MORIS</name>
<keyword evidence="3" id="KW-1185">Reference proteome</keyword>
<dbReference type="Proteomes" id="UP000654370">
    <property type="component" value="Unassembled WGS sequence"/>
</dbReference>
<dbReference type="AlphaFoldDB" id="A0A8H7Q040"/>
<evidence type="ECO:0000256" key="1">
    <source>
        <dbReference type="ARBA" id="ARBA00023002"/>
    </source>
</evidence>
<evidence type="ECO:0000313" key="2">
    <source>
        <dbReference type="EMBL" id="KAG2182584.1"/>
    </source>
</evidence>
<dbReference type="PANTHER" id="PTHR35870">
    <property type="entry name" value="PROTEIN, PUTATIVE (AFU_ORTHOLOGUE AFUA_5G03330)-RELATED"/>
    <property type="match status" value="1"/>
</dbReference>
<evidence type="ECO:0000313" key="3">
    <source>
        <dbReference type="Proteomes" id="UP000654370"/>
    </source>
</evidence>
<dbReference type="Pfam" id="PF14027">
    <property type="entry name" value="Questin_oxidase"/>
    <property type="match status" value="1"/>
</dbReference>
<keyword evidence="1" id="KW-0560">Oxidoreductase</keyword>